<dbReference type="AlphaFoldDB" id="A0A1G4SUU2"/>
<accession>A0A1G4SUU2</accession>
<dbReference type="EMBL" id="FMTM01000007">
    <property type="protein sequence ID" value="SCW72952.1"/>
    <property type="molecule type" value="Genomic_DNA"/>
</dbReference>
<proteinExistence type="predicted"/>
<name>A0A1G4SUU2_9HYPH</name>
<evidence type="ECO:0000313" key="2">
    <source>
        <dbReference type="Proteomes" id="UP000199542"/>
    </source>
</evidence>
<organism evidence="1 2">
    <name type="scientific">Rhizobium mongolense subsp. loessense</name>
    <dbReference type="NCBI Taxonomy" id="158890"/>
    <lineage>
        <taxon>Bacteria</taxon>
        <taxon>Pseudomonadati</taxon>
        <taxon>Pseudomonadota</taxon>
        <taxon>Alphaproteobacteria</taxon>
        <taxon>Hyphomicrobiales</taxon>
        <taxon>Rhizobiaceae</taxon>
        <taxon>Rhizobium/Agrobacterium group</taxon>
        <taxon>Rhizobium</taxon>
    </lineage>
</organism>
<dbReference type="Proteomes" id="UP000199542">
    <property type="component" value="Unassembled WGS sequence"/>
</dbReference>
<gene>
    <name evidence="1" type="ORF">SAMN02927900_04227</name>
</gene>
<sequence length="52" mass="5697">MILVVLFIFLINNFIFEDLSVLASIARAAEEIGQLKITIFGSVCGSRSTFST</sequence>
<protein>
    <submittedName>
        <fullName evidence="1">Uncharacterized protein</fullName>
    </submittedName>
</protein>
<reference evidence="1 2" key="1">
    <citation type="submission" date="2016-10" db="EMBL/GenBank/DDBJ databases">
        <authorList>
            <person name="de Groot N.N."/>
        </authorList>
    </citation>
    <scope>NUCLEOTIDE SEQUENCE [LARGE SCALE GENOMIC DNA]</scope>
    <source>
        <strain evidence="1 2">CGMCC 1.3401</strain>
    </source>
</reference>
<evidence type="ECO:0000313" key="1">
    <source>
        <dbReference type="EMBL" id="SCW72952.1"/>
    </source>
</evidence>